<dbReference type="RefSeq" id="WP_105958544.1">
    <property type="nucleotide sequence ID" value="NZ_PVNS01000004.1"/>
</dbReference>
<evidence type="ECO:0000256" key="10">
    <source>
        <dbReference type="ARBA" id="ARBA00023033"/>
    </source>
</evidence>
<dbReference type="GO" id="GO:0018580">
    <property type="term" value="F:nitronate monooxygenase activity"/>
    <property type="evidence" value="ECO:0007669"/>
    <property type="project" value="InterPro"/>
</dbReference>
<name>A0A2P6MJ91_ALKUR</name>
<sequence length="352" mass="37736">MTINHPFSSLELPIIQAPMAGGITTPQMVIETGRHGGLGMLAAGYLTPENALEQIREVKQALDKPFGINLFVPQPFHVDEADVQKAEAALAPFSEALDLSGTATPPLPVYEKAVETFQAHIDVILEERVPVCSFTFGLPDAAATRRLKENGVFLIGTATTTAEAVLVEESGMDMVVVQGSEAGGHRGHFHKSMEESHIGLFSLIPQTVDAVTIPVAAAGGIMDARGIQAARCLGAAAVQMGTAFLPCQESGAPDAHKNAVLQAQEDDVVMTRAFSGKWARGIQNEFIQMMKDEDAVVDFPVQNALTKPIRSAAGSRGDTAYMSLWTGQSTRLARRRTVKELMESLAEELKPF</sequence>
<comment type="function">
    <text evidence="2">Nitronate monooxygenase that uses molecular oxygen to catalyze the oxidative denitrification of alkyl nitronates. Acts on propionate 3-nitronate (P3N), the presumed physiological substrate. Probably functions in the detoxification of P3N, a metabolic poison produced by plants and fungi as a defense mechanism.</text>
</comment>
<dbReference type="Gene3D" id="3.20.20.70">
    <property type="entry name" value="Aldolase class I"/>
    <property type="match status" value="1"/>
</dbReference>
<keyword evidence="9" id="KW-0560">Oxidoreductase</keyword>
<evidence type="ECO:0000313" key="14">
    <source>
        <dbReference type="Proteomes" id="UP000243650"/>
    </source>
</evidence>
<dbReference type="PANTHER" id="PTHR42747:SF3">
    <property type="entry name" value="NITRONATE MONOOXYGENASE-RELATED"/>
    <property type="match status" value="1"/>
</dbReference>
<keyword evidence="5" id="KW-0216">Detoxification</keyword>
<comment type="catalytic activity">
    <reaction evidence="12">
        <text>3 propionate 3-nitronate + 3 O2 + H2O = 3 3-oxopropanoate + 2 nitrate + nitrite + H2O2 + 3 H(+)</text>
        <dbReference type="Rhea" id="RHEA:57332"/>
        <dbReference type="ChEBI" id="CHEBI:15377"/>
        <dbReference type="ChEBI" id="CHEBI:15378"/>
        <dbReference type="ChEBI" id="CHEBI:15379"/>
        <dbReference type="ChEBI" id="CHEBI:16240"/>
        <dbReference type="ChEBI" id="CHEBI:16301"/>
        <dbReference type="ChEBI" id="CHEBI:17632"/>
        <dbReference type="ChEBI" id="CHEBI:33190"/>
        <dbReference type="ChEBI" id="CHEBI:136067"/>
    </reaction>
</comment>
<proteinExistence type="inferred from homology"/>
<keyword evidence="7" id="KW-0288">FMN</keyword>
<organism evidence="13 14">
    <name type="scientific">Alkalicoccus urumqiensis</name>
    <name type="common">Bacillus urumqiensis</name>
    <dbReference type="NCBI Taxonomy" id="1548213"/>
    <lineage>
        <taxon>Bacteria</taxon>
        <taxon>Bacillati</taxon>
        <taxon>Bacillota</taxon>
        <taxon>Bacilli</taxon>
        <taxon>Bacillales</taxon>
        <taxon>Bacillaceae</taxon>
        <taxon>Alkalicoccus</taxon>
    </lineage>
</organism>
<dbReference type="InterPro" id="IPR013785">
    <property type="entry name" value="Aldolase_TIM"/>
</dbReference>
<dbReference type="Proteomes" id="UP000243650">
    <property type="component" value="Unassembled WGS sequence"/>
</dbReference>
<evidence type="ECO:0000256" key="8">
    <source>
        <dbReference type="ARBA" id="ARBA00022741"/>
    </source>
</evidence>
<dbReference type="EMBL" id="PVNS01000004">
    <property type="protein sequence ID" value="PRO66354.1"/>
    <property type="molecule type" value="Genomic_DNA"/>
</dbReference>
<keyword evidence="8" id="KW-0547">Nucleotide-binding</keyword>
<keyword evidence="6" id="KW-0285">Flavoprotein</keyword>
<protein>
    <recommendedName>
        <fullName evidence="4">Probable nitronate monooxygenase</fullName>
    </recommendedName>
    <alternativeName>
        <fullName evidence="11">Propionate 3-nitronate monooxygenase</fullName>
    </alternativeName>
</protein>
<keyword evidence="14" id="KW-1185">Reference proteome</keyword>
<dbReference type="InterPro" id="IPR004136">
    <property type="entry name" value="NMO"/>
</dbReference>
<reference evidence="13 14" key="1">
    <citation type="submission" date="2018-03" db="EMBL/GenBank/DDBJ databases">
        <title>Bacillus urumqiensis sp. nov., a moderately haloalkaliphilic bacterium isolated from a salt lake.</title>
        <authorList>
            <person name="Zhao B."/>
            <person name="Liao Z."/>
        </authorList>
    </citation>
    <scope>NUCLEOTIDE SEQUENCE [LARGE SCALE GENOMIC DNA]</scope>
    <source>
        <strain evidence="13 14">BZ-SZ-XJ18</strain>
    </source>
</reference>
<evidence type="ECO:0000256" key="11">
    <source>
        <dbReference type="ARBA" id="ARBA00031155"/>
    </source>
</evidence>
<evidence type="ECO:0000256" key="5">
    <source>
        <dbReference type="ARBA" id="ARBA00022575"/>
    </source>
</evidence>
<dbReference type="PANTHER" id="PTHR42747">
    <property type="entry name" value="NITRONATE MONOOXYGENASE-RELATED"/>
    <property type="match status" value="1"/>
</dbReference>
<comment type="caution">
    <text evidence="13">The sequence shown here is derived from an EMBL/GenBank/DDBJ whole genome shotgun (WGS) entry which is preliminary data.</text>
</comment>
<evidence type="ECO:0000256" key="7">
    <source>
        <dbReference type="ARBA" id="ARBA00022643"/>
    </source>
</evidence>
<evidence type="ECO:0000313" key="13">
    <source>
        <dbReference type="EMBL" id="PRO66354.1"/>
    </source>
</evidence>
<dbReference type="OrthoDB" id="9778912at2"/>
<dbReference type="GO" id="GO:0000166">
    <property type="term" value="F:nucleotide binding"/>
    <property type="evidence" value="ECO:0007669"/>
    <property type="project" value="UniProtKB-KW"/>
</dbReference>
<evidence type="ECO:0000256" key="6">
    <source>
        <dbReference type="ARBA" id="ARBA00022630"/>
    </source>
</evidence>
<comment type="similarity">
    <text evidence="3">Belongs to the nitronate monooxygenase family. NMO class I subfamily.</text>
</comment>
<evidence type="ECO:0000256" key="4">
    <source>
        <dbReference type="ARBA" id="ARBA00013457"/>
    </source>
</evidence>
<evidence type="ECO:0000256" key="12">
    <source>
        <dbReference type="ARBA" id="ARBA00049401"/>
    </source>
</evidence>
<gene>
    <name evidence="13" type="ORF">C6I21_06005</name>
</gene>
<keyword evidence="10 13" id="KW-0503">Monooxygenase</keyword>
<evidence type="ECO:0000256" key="9">
    <source>
        <dbReference type="ARBA" id="ARBA00023002"/>
    </source>
</evidence>
<dbReference type="AlphaFoldDB" id="A0A2P6MJ91"/>
<dbReference type="Pfam" id="PF03060">
    <property type="entry name" value="NMO"/>
    <property type="match status" value="1"/>
</dbReference>
<accession>A0A2P6MJ91</accession>
<dbReference type="CDD" id="cd04730">
    <property type="entry name" value="NPD_like"/>
    <property type="match status" value="1"/>
</dbReference>
<dbReference type="GO" id="GO:0009636">
    <property type="term" value="P:response to toxic substance"/>
    <property type="evidence" value="ECO:0007669"/>
    <property type="project" value="UniProtKB-KW"/>
</dbReference>
<dbReference type="SUPFAM" id="SSF51412">
    <property type="entry name" value="Inosine monophosphate dehydrogenase (IMPDH)"/>
    <property type="match status" value="1"/>
</dbReference>
<dbReference type="FunFam" id="3.20.20.70:FF:000154">
    <property type="entry name" value="Probable nitronate monooxygenase"/>
    <property type="match status" value="1"/>
</dbReference>
<evidence type="ECO:0000256" key="2">
    <source>
        <dbReference type="ARBA" id="ARBA00003535"/>
    </source>
</evidence>
<evidence type="ECO:0000256" key="1">
    <source>
        <dbReference type="ARBA" id="ARBA00001917"/>
    </source>
</evidence>
<comment type="cofactor">
    <cofactor evidence="1">
        <name>FMN</name>
        <dbReference type="ChEBI" id="CHEBI:58210"/>
    </cofactor>
</comment>
<evidence type="ECO:0000256" key="3">
    <source>
        <dbReference type="ARBA" id="ARBA00009881"/>
    </source>
</evidence>